<proteinExistence type="predicted"/>
<dbReference type="AlphaFoldDB" id="A0A0U3GML1"/>
<feature type="signal peptide" evidence="1">
    <location>
        <begin position="1"/>
        <end position="18"/>
    </location>
</feature>
<dbReference type="Proteomes" id="UP000069015">
    <property type="component" value="Plasmid pMBL6842"/>
</dbReference>
<organism evidence="2 3">
    <name type="scientific">Pseudoalteromonas rubra</name>
    <dbReference type="NCBI Taxonomy" id="43658"/>
    <lineage>
        <taxon>Bacteria</taxon>
        <taxon>Pseudomonadati</taxon>
        <taxon>Pseudomonadota</taxon>
        <taxon>Gammaproteobacteria</taxon>
        <taxon>Alteromonadales</taxon>
        <taxon>Pseudoalteromonadaceae</taxon>
        <taxon>Pseudoalteromonas</taxon>
    </lineage>
</organism>
<keyword evidence="1" id="KW-0732">Signal</keyword>
<evidence type="ECO:0000256" key="1">
    <source>
        <dbReference type="SAM" id="SignalP"/>
    </source>
</evidence>
<gene>
    <name evidence="2" type="ORF">AT705_24560</name>
</gene>
<geneLocation type="plasmid" evidence="2 3">
    <name>pMBL6842</name>
</geneLocation>
<reference evidence="2 3" key="1">
    <citation type="submission" date="2015-12" db="EMBL/GenBank/DDBJ databases">
        <title>Complete genome sequence of Pseudoalteromonas rubra SCSIO 6842, harboring a conjugative plasmid.</title>
        <authorList>
            <person name="Li B."/>
            <person name="Wang X."/>
        </authorList>
    </citation>
    <scope>NUCLEOTIDE SEQUENCE [LARGE SCALE GENOMIC DNA]</scope>
    <source>
        <strain evidence="2 3">SCSIO 6842</strain>
        <plasmid evidence="2 3">pMBL6842</plasmid>
    </source>
</reference>
<evidence type="ECO:0000313" key="3">
    <source>
        <dbReference type="Proteomes" id="UP000069015"/>
    </source>
</evidence>
<dbReference type="RefSeq" id="WP_058798973.1">
    <property type="nucleotide sequence ID" value="NZ_CP013613.1"/>
</dbReference>
<name>A0A0U3GML1_9GAMM</name>
<dbReference type="EMBL" id="CP013613">
    <property type="protein sequence ID" value="ALU46138.1"/>
    <property type="molecule type" value="Genomic_DNA"/>
</dbReference>
<keyword evidence="2" id="KW-0614">Plasmid</keyword>
<evidence type="ECO:0000313" key="2">
    <source>
        <dbReference type="EMBL" id="ALU46138.1"/>
    </source>
</evidence>
<sequence>MKYVIFAMLLLNSAIASAKSLEVTIHYSSTESDNQVRERARLEAKHLVSKDAAVLLYGKERIENGQYSEQLTAYSASAYLAAIKQEQWDRQRRIFFAKVEVVRDEDAAAQAFKDLRANAQLKAELANMRAAYAQLLSELASGSISQADLEQAQAQLAANSGSTVPPNDTKLTRFYDTSQYVMDTEADKIAAHSSYLRRHFFEPFLQSMRFEVVEIRADAVVVEFSNAFFDSLSIPCQHYLKRYSTGFWVFHQDQDITQAKACTPALFQGVKVDWLLKSHFFDPVRRFTFDQQFYPEGRMLDFALGNFAAIPAGRMIHNPDVPLDKANDYAQMHQFLTY</sequence>
<dbReference type="KEGG" id="prr:AT705_24560"/>
<protein>
    <submittedName>
        <fullName evidence="2">Uncharacterized protein</fullName>
    </submittedName>
</protein>
<accession>A0A0U3GML1</accession>
<feature type="chain" id="PRO_5006839050" evidence="1">
    <location>
        <begin position="19"/>
        <end position="338"/>
    </location>
</feature>